<proteinExistence type="predicted"/>
<accession>A0A0Q0BC36</accession>
<reference evidence="3 5" key="2">
    <citation type="submission" date="2023-08" db="EMBL/GenBank/DDBJ databases">
        <title>Genomic and mutational analysis of Pseudomonas syringae pv. tagetis EB037 pathogenicity on sunflower.</title>
        <authorList>
            <person name="Maul J.E."/>
        </authorList>
    </citation>
    <scope>NUCLEOTIDE SEQUENCE [LARGE SCALE GENOMIC DNA]</scope>
    <source>
        <strain evidence="3 5">EB037_T1</strain>
    </source>
</reference>
<dbReference type="EMBL" id="JAVCQK010000012">
    <property type="protein sequence ID" value="MFH7517222.1"/>
    <property type="molecule type" value="Genomic_DNA"/>
</dbReference>
<dbReference type="AlphaFoldDB" id="A0A0Q0BC36"/>
<gene>
    <name evidence="2" type="ORF">ALO44_01784</name>
    <name evidence="3" type="ORF">RA271_18815</name>
</gene>
<dbReference type="Proteomes" id="UP001610657">
    <property type="component" value="Unassembled WGS sequence"/>
</dbReference>
<dbReference type="GeneID" id="96217122"/>
<dbReference type="Proteomes" id="UP000050474">
    <property type="component" value="Unassembled WGS sequence"/>
</dbReference>
<evidence type="ECO:0000313" key="3">
    <source>
        <dbReference type="EMBL" id="MFH7517222.1"/>
    </source>
</evidence>
<evidence type="ECO:0000313" key="4">
    <source>
        <dbReference type="Proteomes" id="UP000050474"/>
    </source>
</evidence>
<reference evidence="2 4" key="1">
    <citation type="submission" date="2015-09" db="EMBL/GenBank/DDBJ databases">
        <title>Genome announcement of multiple Pseudomonas syringae strains.</title>
        <authorList>
            <person name="Thakur S."/>
            <person name="Wang P.W."/>
            <person name="Gong Y."/>
            <person name="Weir B.S."/>
            <person name="Guttman D.S."/>
        </authorList>
    </citation>
    <scope>NUCLEOTIDE SEQUENCE [LARGE SCALE GENOMIC DNA]</scope>
    <source>
        <strain evidence="2 4">ICMP4091</strain>
    </source>
</reference>
<feature type="transmembrane region" description="Helical" evidence="1">
    <location>
        <begin position="32"/>
        <end position="52"/>
    </location>
</feature>
<organism evidence="2 4">
    <name type="scientific">Pseudomonas syringae pv. tagetis</name>
    <dbReference type="NCBI Taxonomy" id="129140"/>
    <lineage>
        <taxon>Bacteria</taxon>
        <taxon>Pseudomonadati</taxon>
        <taxon>Pseudomonadota</taxon>
        <taxon>Gammaproteobacteria</taxon>
        <taxon>Pseudomonadales</taxon>
        <taxon>Pseudomonadaceae</taxon>
        <taxon>Pseudomonas</taxon>
    </lineage>
</organism>
<keyword evidence="1" id="KW-0472">Membrane</keyword>
<keyword evidence="1" id="KW-1133">Transmembrane helix</keyword>
<dbReference type="PATRIC" id="fig|129140.3.peg.2361"/>
<evidence type="ECO:0000313" key="2">
    <source>
        <dbReference type="EMBL" id="KPY86268.1"/>
    </source>
</evidence>
<name>A0A0Q0BC36_9PSED</name>
<evidence type="ECO:0000256" key="1">
    <source>
        <dbReference type="SAM" id="Phobius"/>
    </source>
</evidence>
<dbReference type="EMBL" id="LJRM01000088">
    <property type="protein sequence ID" value="KPY86268.1"/>
    <property type="molecule type" value="Genomic_DNA"/>
</dbReference>
<keyword evidence="5" id="KW-1185">Reference proteome</keyword>
<evidence type="ECO:0000313" key="5">
    <source>
        <dbReference type="Proteomes" id="UP001610657"/>
    </source>
</evidence>
<dbReference type="RefSeq" id="WP_055005958.1">
    <property type="nucleotide sequence ID" value="NZ_CP092923.1"/>
</dbReference>
<sequence length="71" mass="8419">MSSTRFFFLVAAIFVLLAVFHQWLVTRIGVERVLGLLFVVVLISGRIGLYVYRKSRGRKDRLDTQRWWDVF</sequence>
<comment type="caution">
    <text evidence="2">The sequence shown here is derived from an EMBL/GenBank/DDBJ whole genome shotgun (WGS) entry which is preliminary data.</text>
</comment>
<keyword evidence="1" id="KW-0812">Transmembrane</keyword>
<protein>
    <submittedName>
        <fullName evidence="2">Uncharacterized protein</fullName>
    </submittedName>
</protein>